<accession>A0A8H8DKX8</accession>
<evidence type="ECO:0000313" key="3">
    <source>
        <dbReference type="Proteomes" id="UP000673691"/>
    </source>
</evidence>
<dbReference type="EMBL" id="JAEFCI010002257">
    <property type="protein sequence ID" value="KAG5462354.1"/>
    <property type="molecule type" value="Genomic_DNA"/>
</dbReference>
<proteinExistence type="predicted"/>
<keyword evidence="3" id="KW-1185">Reference proteome</keyword>
<evidence type="ECO:0000256" key="1">
    <source>
        <dbReference type="SAM" id="MobiDB-lite"/>
    </source>
</evidence>
<feature type="compositionally biased region" description="Basic and acidic residues" evidence="1">
    <location>
        <begin position="89"/>
        <end position="99"/>
    </location>
</feature>
<dbReference type="AlphaFoldDB" id="A0A8H8DKX8"/>
<organism evidence="2 3">
    <name type="scientific">Olpidium bornovanus</name>
    <dbReference type="NCBI Taxonomy" id="278681"/>
    <lineage>
        <taxon>Eukaryota</taxon>
        <taxon>Fungi</taxon>
        <taxon>Fungi incertae sedis</taxon>
        <taxon>Olpidiomycota</taxon>
        <taxon>Olpidiomycotina</taxon>
        <taxon>Olpidiomycetes</taxon>
        <taxon>Olpidiales</taxon>
        <taxon>Olpidiaceae</taxon>
        <taxon>Olpidium</taxon>
    </lineage>
</organism>
<name>A0A8H8DKX8_9FUNG</name>
<protein>
    <submittedName>
        <fullName evidence="2">Uncharacterized protein</fullName>
    </submittedName>
</protein>
<evidence type="ECO:0000313" key="2">
    <source>
        <dbReference type="EMBL" id="KAG5462354.1"/>
    </source>
</evidence>
<dbReference type="Proteomes" id="UP000673691">
    <property type="component" value="Unassembled WGS sequence"/>
</dbReference>
<gene>
    <name evidence="2" type="ORF">BJ554DRAFT_5327</name>
</gene>
<feature type="compositionally biased region" description="Polar residues" evidence="1">
    <location>
        <begin position="77"/>
        <end position="88"/>
    </location>
</feature>
<feature type="region of interest" description="Disordered" evidence="1">
    <location>
        <begin position="77"/>
        <end position="106"/>
    </location>
</feature>
<sequence>MYRDARRTQPTSVAHAKRDGSSGCITQSCTTNPEPAAGLLEDLLCERCVKSGRQKLYTPGARVDAGSKIRRTAFATQTEDTRLGSASSDCRRPCPDHSRPPPNQHLRVPSVPAEIRSRRRGFALSNIPRTIFILELKKPN</sequence>
<comment type="caution">
    <text evidence="2">The sequence shown here is derived from an EMBL/GenBank/DDBJ whole genome shotgun (WGS) entry which is preliminary data.</text>
</comment>
<feature type="region of interest" description="Disordered" evidence="1">
    <location>
        <begin position="1"/>
        <end position="24"/>
    </location>
</feature>
<reference evidence="2 3" key="1">
    <citation type="journal article" name="Sci. Rep.">
        <title>Genome-scale phylogenetic analyses confirm Olpidium as the closest living zoosporic fungus to the non-flagellated, terrestrial fungi.</title>
        <authorList>
            <person name="Chang Y."/>
            <person name="Rochon D."/>
            <person name="Sekimoto S."/>
            <person name="Wang Y."/>
            <person name="Chovatia M."/>
            <person name="Sandor L."/>
            <person name="Salamov A."/>
            <person name="Grigoriev I.V."/>
            <person name="Stajich J.E."/>
            <person name="Spatafora J.W."/>
        </authorList>
    </citation>
    <scope>NUCLEOTIDE SEQUENCE [LARGE SCALE GENOMIC DNA]</scope>
    <source>
        <strain evidence="2">S191</strain>
    </source>
</reference>